<keyword evidence="4 7" id="KW-0812">Transmembrane</keyword>
<dbReference type="EC" id="2.7.8.-" evidence="9"/>
<feature type="transmembrane region" description="Helical" evidence="7">
    <location>
        <begin position="43"/>
        <end position="67"/>
    </location>
</feature>
<evidence type="ECO:0000313" key="10">
    <source>
        <dbReference type="Proteomes" id="UP001596405"/>
    </source>
</evidence>
<gene>
    <name evidence="9" type="ORF">ACFQHR_18955</name>
</gene>
<dbReference type="PANTHER" id="PTHR30576">
    <property type="entry name" value="COLANIC BIOSYNTHESIS UDP-GLUCOSE LIPID CARRIER TRANSFERASE"/>
    <property type="match status" value="1"/>
</dbReference>
<evidence type="ECO:0000256" key="7">
    <source>
        <dbReference type="SAM" id="Phobius"/>
    </source>
</evidence>
<dbReference type="Pfam" id="PF02397">
    <property type="entry name" value="Bac_transf"/>
    <property type="match status" value="1"/>
</dbReference>
<dbReference type="Pfam" id="PF13727">
    <property type="entry name" value="CoA_binding_3"/>
    <property type="match status" value="1"/>
</dbReference>
<dbReference type="PANTHER" id="PTHR30576:SF0">
    <property type="entry name" value="UNDECAPRENYL-PHOSPHATE N-ACETYLGALACTOSAMINYL 1-PHOSPHATE TRANSFERASE-RELATED"/>
    <property type="match status" value="1"/>
</dbReference>
<feature type="transmembrane region" description="Helical" evidence="7">
    <location>
        <begin position="114"/>
        <end position="134"/>
    </location>
</feature>
<dbReference type="InterPro" id="IPR017475">
    <property type="entry name" value="EPS_sugar_tfrase"/>
</dbReference>
<dbReference type="RefSeq" id="WP_066620794.1">
    <property type="nucleotide sequence ID" value="NZ_JBHSYQ010000016.1"/>
</dbReference>
<keyword evidence="6 7" id="KW-0472">Membrane</keyword>
<keyword evidence="5 7" id="KW-1133">Transmembrane helix</keyword>
<sequence>MRFNRNVHVYKIVLADFVAAFLAWLVFYFSRYDFFFEAAGIKIPLIVGRSLIVASFWVILYALLGRYRHVFRLSRFREFLNLGTISFSGAVAVLIAFLVEDPIMLNTELYFKPIVSYFIIHFLLAVVFKMIALFHLKRLVKDGKVFFNSVLVGSSVNAREVYEEVKSNNHHLGLKFLGFVQSQPTQPDSFQEQLPCLGSFRGLPEVIQQHKIEEVVIAIEPSEHKLIEQILSSLEGENVRISILADVYQILLGSVKVQHLFGSPLIEIKRDLMPIWQQILKRAFDLSAAVIVLVLFSPLYAFLGFMVKMSSPGPIFFSQERVGLHGKPFQIYKFRSMYTDAEKMGPALSSDTDPRVTKIGRFMRKVRLDELPQFFNVLIGDMSIVGPRPERQFFIDLIMQEAPHYRHLQRVRPGITSLGQVKFGYAQNVQEMVRRLKYDILYIENMSLAMDFRVLMYTIKIIIEGRGK</sequence>
<evidence type="ECO:0000256" key="4">
    <source>
        <dbReference type="ARBA" id="ARBA00022692"/>
    </source>
</evidence>
<feature type="domain" description="Bacterial sugar transferase" evidence="8">
    <location>
        <begin position="281"/>
        <end position="463"/>
    </location>
</feature>
<proteinExistence type="inferred from homology"/>
<dbReference type="NCBIfam" id="TIGR03025">
    <property type="entry name" value="EPS_sugtrans"/>
    <property type="match status" value="1"/>
</dbReference>
<evidence type="ECO:0000256" key="6">
    <source>
        <dbReference type="ARBA" id="ARBA00023136"/>
    </source>
</evidence>
<comment type="subcellular location">
    <subcellularLocation>
        <location evidence="1">Membrane</location>
        <topology evidence="1">Multi-pass membrane protein</topology>
    </subcellularLocation>
</comment>
<comment type="similarity">
    <text evidence="2">Belongs to the bacterial sugar transferase family.</text>
</comment>
<comment type="caution">
    <text evidence="9">The sequence shown here is derived from an EMBL/GenBank/DDBJ whole genome shotgun (WGS) entry which is preliminary data.</text>
</comment>
<keyword evidence="3 9" id="KW-0808">Transferase</keyword>
<dbReference type="Gene3D" id="3.40.50.720">
    <property type="entry name" value="NAD(P)-binding Rossmann-like Domain"/>
    <property type="match status" value="1"/>
</dbReference>
<feature type="transmembrane region" description="Helical" evidence="7">
    <location>
        <begin position="79"/>
        <end position="99"/>
    </location>
</feature>
<dbReference type="GO" id="GO:0016740">
    <property type="term" value="F:transferase activity"/>
    <property type="evidence" value="ECO:0007669"/>
    <property type="project" value="UniProtKB-KW"/>
</dbReference>
<keyword evidence="10" id="KW-1185">Reference proteome</keyword>
<feature type="transmembrane region" description="Helical" evidence="7">
    <location>
        <begin position="283"/>
        <end position="307"/>
    </location>
</feature>
<dbReference type="Proteomes" id="UP001596405">
    <property type="component" value="Unassembled WGS sequence"/>
</dbReference>
<feature type="transmembrane region" description="Helical" evidence="7">
    <location>
        <begin position="12"/>
        <end position="31"/>
    </location>
</feature>
<dbReference type="InterPro" id="IPR003362">
    <property type="entry name" value="Bact_transf"/>
</dbReference>
<evidence type="ECO:0000256" key="5">
    <source>
        <dbReference type="ARBA" id="ARBA00022989"/>
    </source>
</evidence>
<protein>
    <submittedName>
        <fullName evidence="9">Sugar transferase</fullName>
        <ecNumber evidence="9">2.7.8.-</ecNumber>
    </submittedName>
</protein>
<reference evidence="10" key="1">
    <citation type="journal article" date="2019" name="Int. J. Syst. Evol. Microbiol.">
        <title>The Global Catalogue of Microorganisms (GCM) 10K type strain sequencing project: providing services to taxonomists for standard genome sequencing and annotation.</title>
        <authorList>
            <consortium name="The Broad Institute Genomics Platform"/>
            <consortium name="The Broad Institute Genome Sequencing Center for Infectious Disease"/>
            <person name="Wu L."/>
            <person name="Ma J."/>
        </authorList>
    </citation>
    <scope>NUCLEOTIDE SEQUENCE [LARGE SCALE GENOMIC DNA]</scope>
    <source>
        <strain evidence="10">CGMCC 4.7393</strain>
    </source>
</reference>
<evidence type="ECO:0000256" key="3">
    <source>
        <dbReference type="ARBA" id="ARBA00022679"/>
    </source>
</evidence>
<evidence type="ECO:0000256" key="2">
    <source>
        <dbReference type="ARBA" id="ARBA00006464"/>
    </source>
</evidence>
<organism evidence="9 10">
    <name type="scientific">Rufibacter roseus</name>
    <dbReference type="NCBI Taxonomy" id="1567108"/>
    <lineage>
        <taxon>Bacteria</taxon>
        <taxon>Pseudomonadati</taxon>
        <taxon>Bacteroidota</taxon>
        <taxon>Cytophagia</taxon>
        <taxon>Cytophagales</taxon>
        <taxon>Hymenobacteraceae</taxon>
        <taxon>Rufibacter</taxon>
    </lineage>
</organism>
<evidence type="ECO:0000313" key="9">
    <source>
        <dbReference type="EMBL" id="MFC6999722.1"/>
    </source>
</evidence>
<evidence type="ECO:0000259" key="8">
    <source>
        <dbReference type="Pfam" id="PF02397"/>
    </source>
</evidence>
<name>A0ABW2DPG0_9BACT</name>
<dbReference type="EMBL" id="JBHSYQ010000016">
    <property type="protein sequence ID" value="MFC6999722.1"/>
    <property type="molecule type" value="Genomic_DNA"/>
</dbReference>
<accession>A0ABW2DPG0</accession>
<evidence type="ECO:0000256" key="1">
    <source>
        <dbReference type="ARBA" id="ARBA00004141"/>
    </source>
</evidence>